<dbReference type="FunFam" id="3.40.50.10190:FF:000011">
    <property type="entry name" value="DNA repair protein REV1"/>
    <property type="match status" value="1"/>
</dbReference>
<evidence type="ECO:0000256" key="3">
    <source>
        <dbReference type="ARBA" id="ARBA00020399"/>
    </source>
</evidence>
<dbReference type="SUPFAM" id="SSF52113">
    <property type="entry name" value="BRCT domain"/>
    <property type="match status" value="1"/>
</dbReference>
<feature type="binding site" evidence="14">
    <location>
        <position position="265"/>
    </location>
    <ligand>
        <name>Mg(2+)</name>
        <dbReference type="ChEBI" id="CHEBI:18420"/>
        <label>1</label>
    </ligand>
</feature>
<dbReference type="InterPro" id="IPR053848">
    <property type="entry name" value="IMS_HHH_1"/>
</dbReference>
<dbReference type="PROSITE" id="PS50173">
    <property type="entry name" value="UMUC"/>
    <property type="match status" value="1"/>
</dbReference>
<dbReference type="PROSITE" id="PS50172">
    <property type="entry name" value="BRCT"/>
    <property type="match status" value="1"/>
</dbReference>
<dbReference type="GO" id="GO:0017125">
    <property type="term" value="F:deoxycytidyl transferase activity"/>
    <property type="evidence" value="ECO:0007669"/>
    <property type="project" value="TreeGrafter"/>
</dbReference>
<accession>B4LGK8</accession>
<dbReference type="InterPro" id="IPR001126">
    <property type="entry name" value="UmuC"/>
</dbReference>
<dbReference type="PhylomeDB" id="B4LGK8"/>
<dbReference type="GO" id="GO:0042276">
    <property type="term" value="P:error-prone translesion synthesis"/>
    <property type="evidence" value="ECO:0007669"/>
    <property type="project" value="InterPro"/>
</dbReference>
<evidence type="ECO:0000256" key="13">
    <source>
        <dbReference type="PIRNR" id="PIRNR036573"/>
    </source>
</evidence>
<protein>
    <recommendedName>
        <fullName evidence="3 13">DNA repair protein REV1</fullName>
        <ecNumber evidence="13">2.7.7.-</ecNumber>
    </recommendedName>
</protein>
<evidence type="ECO:0000256" key="2">
    <source>
        <dbReference type="ARBA" id="ARBA00010945"/>
    </source>
</evidence>
<dbReference type="PIRSF" id="PIRSF036573">
    <property type="entry name" value="REV1"/>
    <property type="match status" value="1"/>
</dbReference>
<feature type="compositionally biased region" description="Basic residues" evidence="15">
    <location>
        <begin position="855"/>
        <end position="867"/>
    </location>
</feature>
<dbReference type="InterPro" id="IPR043502">
    <property type="entry name" value="DNA/RNA_pol_sf"/>
</dbReference>
<keyword evidence="19" id="KW-1185">Reference proteome</keyword>
<dbReference type="Pfam" id="PF21999">
    <property type="entry name" value="IMS_HHH_1"/>
    <property type="match status" value="1"/>
</dbReference>
<dbReference type="STRING" id="7244.B4LGK8"/>
<feature type="region of interest" description="Disordered" evidence="15">
    <location>
        <begin position="838"/>
        <end position="882"/>
    </location>
</feature>
<dbReference type="eggNOG" id="KOG2093">
    <property type="taxonomic scope" value="Eukaryota"/>
</dbReference>
<dbReference type="GO" id="GO:0070987">
    <property type="term" value="P:error-free translesion synthesis"/>
    <property type="evidence" value="ECO:0007669"/>
    <property type="project" value="TreeGrafter"/>
</dbReference>
<dbReference type="SUPFAM" id="SSF56672">
    <property type="entry name" value="DNA/RNA polymerases"/>
    <property type="match status" value="1"/>
</dbReference>
<dbReference type="InterPro" id="IPR036420">
    <property type="entry name" value="BRCT_dom_sf"/>
</dbReference>
<evidence type="ECO:0000256" key="6">
    <source>
        <dbReference type="ARBA" id="ARBA00022695"/>
    </source>
</evidence>
<comment type="similarity">
    <text evidence="2 13">Belongs to the DNA polymerase type-Y family.</text>
</comment>
<evidence type="ECO:0000313" key="18">
    <source>
        <dbReference type="EMBL" id="EDW69446.1"/>
    </source>
</evidence>
<organism evidence="18 19">
    <name type="scientific">Drosophila virilis</name>
    <name type="common">Fruit fly</name>
    <dbReference type="NCBI Taxonomy" id="7244"/>
    <lineage>
        <taxon>Eukaryota</taxon>
        <taxon>Metazoa</taxon>
        <taxon>Ecdysozoa</taxon>
        <taxon>Arthropoda</taxon>
        <taxon>Hexapoda</taxon>
        <taxon>Insecta</taxon>
        <taxon>Pterygota</taxon>
        <taxon>Neoptera</taxon>
        <taxon>Endopterygota</taxon>
        <taxon>Diptera</taxon>
        <taxon>Brachycera</taxon>
        <taxon>Muscomorpha</taxon>
        <taxon>Ephydroidea</taxon>
        <taxon>Drosophilidae</taxon>
        <taxon>Drosophila</taxon>
    </lineage>
</organism>
<dbReference type="EC" id="2.7.7.-" evidence="13"/>
<dbReference type="Gene3D" id="3.40.1170.60">
    <property type="match status" value="1"/>
</dbReference>
<feature type="compositionally biased region" description="Basic and acidic residues" evidence="15">
    <location>
        <begin position="841"/>
        <end position="854"/>
    </location>
</feature>
<dbReference type="GO" id="GO:0003887">
    <property type="term" value="F:DNA-directed DNA polymerase activity"/>
    <property type="evidence" value="ECO:0007669"/>
    <property type="project" value="InterPro"/>
</dbReference>
<keyword evidence="5 13" id="KW-0808">Transferase</keyword>
<dbReference type="GO" id="GO:0003684">
    <property type="term" value="F:damaged DNA binding"/>
    <property type="evidence" value="ECO:0007669"/>
    <property type="project" value="UniProtKB-UniRule"/>
</dbReference>
<evidence type="ECO:0000256" key="14">
    <source>
        <dbReference type="PIRSR" id="PIRSR036573-2"/>
    </source>
</evidence>
<keyword evidence="12 13" id="KW-0539">Nucleus</keyword>
<keyword evidence="10 13" id="KW-0238">DNA-binding</keyword>
<dbReference type="SMART" id="SM00292">
    <property type="entry name" value="BRCT"/>
    <property type="match status" value="1"/>
</dbReference>
<dbReference type="Pfam" id="PF11799">
    <property type="entry name" value="IMS_C"/>
    <property type="match status" value="1"/>
</dbReference>
<feature type="domain" description="BRCT" evidence="16">
    <location>
        <begin position="35"/>
        <end position="121"/>
    </location>
</feature>
<dbReference type="InterPro" id="IPR012112">
    <property type="entry name" value="REV1"/>
</dbReference>
<feature type="domain" description="UmuC" evidence="17">
    <location>
        <begin position="261"/>
        <end position="490"/>
    </location>
</feature>
<keyword evidence="8 13" id="KW-0227">DNA damage</keyword>
<dbReference type="EMBL" id="CH940647">
    <property type="protein sequence ID" value="EDW69446.1"/>
    <property type="molecule type" value="Genomic_DNA"/>
</dbReference>
<dbReference type="InterPro" id="IPR043128">
    <property type="entry name" value="Rev_trsase/Diguanyl_cyclase"/>
</dbReference>
<evidence type="ECO:0000259" key="17">
    <source>
        <dbReference type="PROSITE" id="PS50173"/>
    </source>
</evidence>
<dbReference type="Gene3D" id="3.30.70.270">
    <property type="match status" value="1"/>
</dbReference>
<feature type="binding site" evidence="14">
    <location>
        <position position="408"/>
    </location>
    <ligand>
        <name>Mg(2+)</name>
        <dbReference type="ChEBI" id="CHEBI:18420"/>
        <label>1</label>
    </ligand>
</feature>
<dbReference type="KEGG" id="dvi:6624355"/>
<dbReference type="HOGENOM" id="CLU_003901_0_2_1"/>
<dbReference type="PANTHER" id="PTHR45990:SF1">
    <property type="entry name" value="DNA REPAIR PROTEIN REV1"/>
    <property type="match status" value="1"/>
</dbReference>
<dbReference type="InParanoid" id="B4LGK8"/>
<dbReference type="Pfam" id="PF16727">
    <property type="entry name" value="REV1_C"/>
    <property type="match status" value="1"/>
</dbReference>
<feature type="binding site" evidence="14">
    <location>
        <position position="407"/>
    </location>
    <ligand>
        <name>Mg(2+)</name>
        <dbReference type="ChEBI" id="CHEBI:18420"/>
        <label>1</label>
    </ligand>
</feature>
<comment type="function">
    <text evidence="13">Deoxycytidyl transferase involved in DNA repair. Transfers a dCMP residue from dCTP to the 3'-end of a DNA primer in a template-dependent reaction. May assist in the first step in the bypass of abasic lesions by the insertion of a nucleotide opposite the lesion. Required for normal induction of mutations by physical and chemical agents.</text>
</comment>
<dbReference type="GO" id="GO:0005634">
    <property type="term" value="C:nucleus"/>
    <property type="evidence" value="ECO:0007669"/>
    <property type="project" value="UniProtKB-SubCell"/>
</dbReference>
<evidence type="ECO:0000256" key="11">
    <source>
        <dbReference type="ARBA" id="ARBA00023204"/>
    </source>
</evidence>
<evidence type="ECO:0000256" key="9">
    <source>
        <dbReference type="ARBA" id="ARBA00022842"/>
    </source>
</evidence>
<dbReference type="Gene3D" id="3.30.1490.100">
    <property type="entry name" value="DNA polymerase, Y-family, little finger domain"/>
    <property type="match status" value="1"/>
</dbReference>
<reference evidence="18 19" key="1">
    <citation type="journal article" date="2007" name="Nature">
        <title>Evolution of genes and genomes on the Drosophila phylogeny.</title>
        <authorList>
            <consortium name="Drosophila 12 Genomes Consortium"/>
            <person name="Clark A.G."/>
            <person name="Eisen M.B."/>
            <person name="Smith D.R."/>
            <person name="Bergman C.M."/>
            <person name="Oliver B."/>
            <person name="Markow T.A."/>
            <person name="Kaufman T.C."/>
            <person name="Kellis M."/>
            <person name="Gelbart W."/>
            <person name="Iyer V.N."/>
            <person name="Pollard D.A."/>
            <person name="Sackton T.B."/>
            <person name="Larracuente A.M."/>
            <person name="Singh N.D."/>
            <person name="Abad J.P."/>
            <person name="Abt D.N."/>
            <person name="Adryan B."/>
            <person name="Aguade M."/>
            <person name="Akashi H."/>
            <person name="Anderson W.W."/>
            <person name="Aquadro C.F."/>
            <person name="Ardell D.H."/>
            <person name="Arguello R."/>
            <person name="Artieri C.G."/>
            <person name="Barbash D.A."/>
            <person name="Barker D."/>
            <person name="Barsanti P."/>
            <person name="Batterham P."/>
            <person name="Batzoglou S."/>
            <person name="Begun D."/>
            <person name="Bhutkar A."/>
            <person name="Blanco E."/>
            <person name="Bosak S.A."/>
            <person name="Bradley R.K."/>
            <person name="Brand A.D."/>
            <person name="Brent M.R."/>
            <person name="Brooks A.N."/>
            <person name="Brown R.H."/>
            <person name="Butlin R.K."/>
            <person name="Caggese C."/>
            <person name="Calvi B.R."/>
            <person name="Bernardo de Carvalho A."/>
            <person name="Caspi A."/>
            <person name="Castrezana S."/>
            <person name="Celniker S.E."/>
            <person name="Chang J.L."/>
            <person name="Chapple C."/>
            <person name="Chatterji S."/>
            <person name="Chinwalla A."/>
            <person name="Civetta A."/>
            <person name="Clifton S.W."/>
            <person name="Comeron J.M."/>
            <person name="Costello J.C."/>
            <person name="Coyne J.A."/>
            <person name="Daub J."/>
            <person name="David R.G."/>
            <person name="Delcher A.L."/>
            <person name="Delehaunty K."/>
            <person name="Do C.B."/>
            <person name="Ebling H."/>
            <person name="Edwards K."/>
            <person name="Eickbush T."/>
            <person name="Evans J.D."/>
            <person name="Filipski A."/>
            <person name="Findeiss S."/>
            <person name="Freyhult E."/>
            <person name="Fulton L."/>
            <person name="Fulton R."/>
            <person name="Garcia A.C."/>
            <person name="Gardiner A."/>
            <person name="Garfield D.A."/>
            <person name="Garvin B.E."/>
            <person name="Gibson G."/>
            <person name="Gilbert D."/>
            <person name="Gnerre S."/>
            <person name="Godfrey J."/>
            <person name="Good R."/>
            <person name="Gotea V."/>
            <person name="Gravely B."/>
            <person name="Greenberg A.J."/>
            <person name="Griffiths-Jones S."/>
            <person name="Gross S."/>
            <person name="Guigo R."/>
            <person name="Gustafson E.A."/>
            <person name="Haerty W."/>
            <person name="Hahn M.W."/>
            <person name="Halligan D.L."/>
            <person name="Halpern A.L."/>
            <person name="Halter G.M."/>
            <person name="Han M.V."/>
            <person name="Heger A."/>
            <person name="Hillier L."/>
            <person name="Hinrichs A.S."/>
            <person name="Holmes I."/>
            <person name="Hoskins R.A."/>
            <person name="Hubisz M.J."/>
            <person name="Hultmark D."/>
            <person name="Huntley M.A."/>
            <person name="Jaffe D.B."/>
            <person name="Jagadeeshan S."/>
            <person name="Jeck W.R."/>
            <person name="Johnson J."/>
            <person name="Jones C.D."/>
            <person name="Jordan W.C."/>
            <person name="Karpen G.H."/>
            <person name="Kataoka E."/>
            <person name="Keightley P.D."/>
            <person name="Kheradpour P."/>
            <person name="Kirkness E.F."/>
            <person name="Koerich L.B."/>
            <person name="Kristiansen K."/>
            <person name="Kudrna D."/>
            <person name="Kulathinal R.J."/>
            <person name="Kumar S."/>
            <person name="Kwok R."/>
            <person name="Lander E."/>
            <person name="Langley C.H."/>
            <person name="Lapoint R."/>
            <person name="Lazzaro B.P."/>
            <person name="Lee S.J."/>
            <person name="Levesque L."/>
            <person name="Li R."/>
            <person name="Lin C.F."/>
            <person name="Lin M.F."/>
            <person name="Lindblad-Toh K."/>
            <person name="Llopart A."/>
            <person name="Long M."/>
            <person name="Low L."/>
            <person name="Lozovsky E."/>
            <person name="Lu J."/>
            <person name="Luo M."/>
            <person name="Machado C.A."/>
            <person name="Makalowski W."/>
            <person name="Marzo M."/>
            <person name="Matsuda M."/>
            <person name="Matzkin L."/>
            <person name="McAllister B."/>
            <person name="McBride C.S."/>
            <person name="McKernan B."/>
            <person name="McKernan K."/>
            <person name="Mendez-Lago M."/>
            <person name="Minx P."/>
            <person name="Mollenhauer M.U."/>
            <person name="Montooth K."/>
            <person name="Mount S.M."/>
            <person name="Mu X."/>
            <person name="Myers E."/>
            <person name="Negre B."/>
            <person name="Newfeld S."/>
            <person name="Nielsen R."/>
            <person name="Noor M.A."/>
            <person name="O'Grady P."/>
            <person name="Pachter L."/>
            <person name="Papaceit M."/>
            <person name="Parisi M.J."/>
            <person name="Parisi M."/>
            <person name="Parts L."/>
            <person name="Pedersen J.S."/>
            <person name="Pesole G."/>
            <person name="Phillippy A.M."/>
            <person name="Ponting C.P."/>
            <person name="Pop M."/>
            <person name="Porcelli D."/>
            <person name="Powell J.R."/>
            <person name="Prohaska S."/>
            <person name="Pruitt K."/>
            <person name="Puig M."/>
            <person name="Quesneville H."/>
            <person name="Ram K.R."/>
            <person name="Rand D."/>
            <person name="Rasmussen M.D."/>
            <person name="Reed L.K."/>
            <person name="Reenan R."/>
            <person name="Reily A."/>
            <person name="Remington K.A."/>
            <person name="Rieger T.T."/>
            <person name="Ritchie M.G."/>
            <person name="Robin C."/>
            <person name="Rogers Y.H."/>
            <person name="Rohde C."/>
            <person name="Rozas J."/>
            <person name="Rubenfield M.J."/>
            <person name="Ruiz A."/>
            <person name="Russo S."/>
            <person name="Salzberg S.L."/>
            <person name="Sanchez-Gracia A."/>
            <person name="Saranga D.J."/>
            <person name="Sato H."/>
            <person name="Schaeffer S.W."/>
            <person name="Schatz M.C."/>
            <person name="Schlenke T."/>
            <person name="Schwartz R."/>
            <person name="Segarra C."/>
            <person name="Singh R.S."/>
            <person name="Sirot L."/>
            <person name="Sirota M."/>
            <person name="Sisneros N.B."/>
            <person name="Smith C.D."/>
            <person name="Smith T.F."/>
            <person name="Spieth J."/>
            <person name="Stage D.E."/>
            <person name="Stark A."/>
            <person name="Stephan W."/>
            <person name="Strausberg R.L."/>
            <person name="Strempel S."/>
            <person name="Sturgill D."/>
            <person name="Sutton G."/>
            <person name="Sutton G.G."/>
            <person name="Tao W."/>
            <person name="Teichmann S."/>
            <person name="Tobari Y.N."/>
            <person name="Tomimura Y."/>
            <person name="Tsolas J.M."/>
            <person name="Valente V.L."/>
            <person name="Venter E."/>
            <person name="Venter J.C."/>
            <person name="Vicario S."/>
            <person name="Vieira F.G."/>
            <person name="Vilella A.J."/>
            <person name="Villasante A."/>
            <person name="Walenz B."/>
            <person name="Wang J."/>
            <person name="Wasserman M."/>
            <person name="Watts T."/>
            <person name="Wilson D."/>
            <person name="Wilson R.K."/>
            <person name="Wing R.A."/>
            <person name="Wolfner M.F."/>
            <person name="Wong A."/>
            <person name="Wong G.K."/>
            <person name="Wu C.I."/>
            <person name="Wu G."/>
            <person name="Yamamoto D."/>
            <person name="Yang H.P."/>
            <person name="Yang S.P."/>
            <person name="Yorke J.A."/>
            <person name="Yoshida K."/>
            <person name="Zdobnov E."/>
            <person name="Zhang P."/>
            <person name="Zhang Y."/>
            <person name="Zimin A.V."/>
            <person name="Baldwin J."/>
            <person name="Abdouelleil A."/>
            <person name="Abdulkadir J."/>
            <person name="Abebe A."/>
            <person name="Abera B."/>
            <person name="Abreu J."/>
            <person name="Acer S.C."/>
            <person name="Aftuck L."/>
            <person name="Alexander A."/>
            <person name="An P."/>
            <person name="Anderson E."/>
            <person name="Anderson S."/>
            <person name="Arachi H."/>
            <person name="Azer M."/>
            <person name="Bachantsang P."/>
            <person name="Barry A."/>
            <person name="Bayul T."/>
            <person name="Berlin A."/>
            <person name="Bessette D."/>
            <person name="Bloom T."/>
            <person name="Blye J."/>
            <person name="Boguslavskiy L."/>
            <person name="Bonnet C."/>
            <person name="Boukhgalter B."/>
            <person name="Bourzgui I."/>
            <person name="Brown A."/>
            <person name="Cahill P."/>
            <person name="Channer S."/>
            <person name="Cheshatsang Y."/>
            <person name="Chuda L."/>
            <person name="Citroen M."/>
            <person name="Collymore A."/>
            <person name="Cooke P."/>
            <person name="Costello M."/>
            <person name="D'Aco K."/>
            <person name="Daza R."/>
            <person name="De Haan G."/>
            <person name="DeGray S."/>
            <person name="DeMaso C."/>
            <person name="Dhargay N."/>
            <person name="Dooley K."/>
            <person name="Dooley E."/>
            <person name="Doricent M."/>
            <person name="Dorje P."/>
            <person name="Dorjee K."/>
            <person name="Dupes A."/>
            <person name="Elong R."/>
            <person name="Falk J."/>
            <person name="Farina A."/>
            <person name="Faro S."/>
            <person name="Ferguson D."/>
            <person name="Fisher S."/>
            <person name="Foley C.D."/>
            <person name="Franke A."/>
            <person name="Friedrich D."/>
            <person name="Gadbois L."/>
            <person name="Gearin G."/>
            <person name="Gearin C.R."/>
            <person name="Giannoukos G."/>
            <person name="Goode T."/>
            <person name="Graham J."/>
            <person name="Grandbois E."/>
            <person name="Grewal S."/>
            <person name="Gyaltsen K."/>
            <person name="Hafez N."/>
            <person name="Hagos B."/>
            <person name="Hall J."/>
            <person name="Henson C."/>
            <person name="Hollinger A."/>
            <person name="Honan T."/>
            <person name="Huard M.D."/>
            <person name="Hughes L."/>
            <person name="Hurhula B."/>
            <person name="Husby M.E."/>
            <person name="Kamat A."/>
            <person name="Kanga B."/>
            <person name="Kashin S."/>
            <person name="Khazanovich D."/>
            <person name="Kisner P."/>
            <person name="Lance K."/>
            <person name="Lara M."/>
            <person name="Lee W."/>
            <person name="Lennon N."/>
            <person name="Letendre F."/>
            <person name="LeVine R."/>
            <person name="Lipovsky A."/>
            <person name="Liu X."/>
            <person name="Liu J."/>
            <person name="Liu S."/>
            <person name="Lokyitsang T."/>
            <person name="Lokyitsang Y."/>
            <person name="Lubonja R."/>
            <person name="Lui A."/>
            <person name="MacDonald P."/>
            <person name="Magnisalis V."/>
            <person name="Maru K."/>
            <person name="Matthews C."/>
            <person name="McCusker W."/>
            <person name="McDonough S."/>
            <person name="Mehta T."/>
            <person name="Meldrim J."/>
            <person name="Meneus L."/>
            <person name="Mihai O."/>
            <person name="Mihalev A."/>
            <person name="Mihova T."/>
            <person name="Mittelman R."/>
            <person name="Mlenga V."/>
            <person name="Montmayeur A."/>
            <person name="Mulrain L."/>
            <person name="Navidi A."/>
            <person name="Naylor J."/>
            <person name="Negash T."/>
            <person name="Nguyen T."/>
            <person name="Nguyen N."/>
            <person name="Nicol R."/>
            <person name="Norbu C."/>
            <person name="Norbu N."/>
            <person name="Novod N."/>
            <person name="O'Neill B."/>
            <person name="Osman S."/>
            <person name="Markiewicz E."/>
            <person name="Oyono O.L."/>
            <person name="Patti C."/>
            <person name="Phunkhang P."/>
            <person name="Pierre F."/>
            <person name="Priest M."/>
            <person name="Raghuraman S."/>
            <person name="Rege F."/>
            <person name="Reyes R."/>
            <person name="Rise C."/>
            <person name="Rogov P."/>
            <person name="Ross K."/>
            <person name="Ryan E."/>
            <person name="Settipalli S."/>
            <person name="Shea T."/>
            <person name="Sherpa N."/>
            <person name="Shi L."/>
            <person name="Shih D."/>
            <person name="Sparrow T."/>
            <person name="Spaulding J."/>
            <person name="Stalker J."/>
            <person name="Stange-Thomann N."/>
            <person name="Stavropoulos S."/>
            <person name="Stone C."/>
            <person name="Strader C."/>
            <person name="Tesfaye S."/>
            <person name="Thomson T."/>
            <person name="Thoulutsang Y."/>
            <person name="Thoulutsang D."/>
            <person name="Topham K."/>
            <person name="Topping I."/>
            <person name="Tsamla T."/>
            <person name="Vassiliev H."/>
            <person name="Vo A."/>
            <person name="Wangchuk T."/>
            <person name="Wangdi T."/>
            <person name="Weiand M."/>
            <person name="Wilkinson J."/>
            <person name="Wilson A."/>
            <person name="Yadav S."/>
            <person name="Young G."/>
            <person name="Yu Q."/>
            <person name="Zembek L."/>
            <person name="Zhong D."/>
            <person name="Zimmer A."/>
            <person name="Zwirko Z."/>
            <person name="Jaffe D.B."/>
            <person name="Alvarez P."/>
            <person name="Brockman W."/>
            <person name="Butler J."/>
            <person name="Chin C."/>
            <person name="Gnerre S."/>
            <person name="Grabherr M."/>
            <person name="Kleber M."/>
            <person name="Mauceli E."/>
            <person name="MacCallum I."/>
        </authorList>
    </citation>
    <scope>NUCLEOTIDE SEQUENCE [LARGE SCALE GENOMIC DNA]</scope>
    <source>
        <strain evidence="19">Tucson 15010-1051.87</strain>
    </source>
</reference>
<comment type="cofactor">
    <cofactor evidence="14">
        <name>Mg(2+)</name>
        <dbReference type="ChEBI" id="CHEBI:18420"/>
    </cofactor>
    <text evidence="14">Binds 2 magnesium ions.</text>
</comment>
<comment type="subcellular location">
    <subcellularLocation>
        <location evidence="1 13">Nucleus</location>
    </subcellularLocation>
</comment>
<dbReference type="Gene3D" id="6.10.250.1490">
    <property type="match status" value="1"/>
</dbReference>
<dbReference type="InterPro" id="IPR036775">
    <property type="entry name" value="DNA_pol_Y-fam_lit_finger_sf"/>
</dbReference>
<evidence type="ECO:0000256" key="4">
    <source>
        <dbReference type="ARBA" id="ARBA00022634"/>
    </source>
</evidence>
<evidence type="ECO:0000256" key="5">
    <source>
        <dbReference type="ARBA" id="ARBA00022679"/>
    </source>
</evidence>
<dbReference type="InterPro" id="IPR038401">
    <property type="entry name" value="Rev1_C_sf"/>
</dbReference>
<evidence type="ECO:0000256" key="15">
    <source>
        <dbReference type="SAM" id="MobiDB-lite"/>
    </source>
</evidence>
<dbReference type="InterPro" id="IPR031991">
    <property type="entry name" value="Rev1_C"/>
</dbReference>
<dbReference type="Gene3D" id="1.10.150.20">
    <property type="entry name" value="5' to 3' exonuclease, C-terminal subdomain"/>
    <property type="match status" value="1"/>
</dbReference>
<dbReference type="PANTHER" id="PTHR45990">
    <property type="entry name" value="DNA REPAIR PROTEIN REV1"/>
    <property type="match status" value="1"/>
</dbReference>
<proteinExistence type="inferred from homology"/>
<dbReference type="Pfam" id="PF16589">
    <property type="entry name" value="BRCT_2"/>
    <property type="match status" value="1"/>
</dbReference>
<dbReference type="InterPro" id="IPR017961">
    <property type="entry name" value="DNA_pol_Y-fam_little_finger"/>
</dbReference>
<keyword evidence="6 13" id="KW-0548">Nucleotidyltransferase</keyword>
<dbReference type="OMA" id="EELHKCF"/>
<evidence type="ECO:0000256" key="1">
    <source>
        <dbReference type="ARBA" id="ARBA00004123"/>
    </source>
</evidence>
<gene>
    <name evidence="18" type="primary">Dvir\GJ12111</name>
    <name evidence="18" type="ORF">Dvir_GJ12111</name>
</gene>
<evidence type="ECO:0000256" key="12">
    <source>
        <dbReference type="ARBA" id="ARBA00023242"/>
    </source>
</evidence>
<dbReference type="Gene3D" id="3.40.50.10190">
    <property type="entry name" value="BRCT domain"/>
    <property type="match status" value="1"/>
</dbReference>
<evidence type="ECO:0000256" key="7">
    <source>
        <dbReference type="ARBA" id="ARBA00022723"/>
    </source>
</evidence>
<dbReference type="Proteomes" id="UP000008792">
    <property type="component" value="Unassembled WGS sequence"/>
</dbReference>
<dbReference type="GO" id="GO:0046872">
    <property type="term" value="F:metal ion binding"/>
    <property type="evidence" value="ECO:0007669"/>
    <property type="project" value="UniProtKB-KW"/>
</dbReference>
<dbReference type="FunCoup" id="B4LGK8">
    <property type="interactions" value="1243"/>
</dbReference>
<evidence type="ECO:0000313" key="19">
    <source>
        <dbReference type="Proteomes" id="UP000008792"/>
    </source>
</evidence>
<keyword evidence="4 13" id="KW-0237">DNA synthesis</keyword>
<dbReference type="Pfam" id="PF00817">
    <property type="entry name" value="IMS"/>
    <property type="match status" value="1"/>
</dbReference>
<dbReference type="Gene3D" id="1.20.58.1280">
    <property type="entry name" value="DNA repair protein Rev1, C-terminal domain"/>
    <property type="match status" value="1"/>
</dbReference>
<dbReference type="FunFam" id="3.40.1170.60:FF:000018">
    <property type="entry name" value="DNA repair protein REV1"/>
    <property type="match status" value="1"/>
</dbReference>
<dbReference type="AlphaFoldDB" id="B4LGK8"/>
<dbReference type="CDD" id="cd17719">
    <property type="entry name" value="BRCT_Rev1"/>
    <property type="match status" value="1"/>
</dbReference>
<evidence type="ECO:0000259" key="16">
    <source>
        <dbReference type="PROSITE" id="PS50172"/>
    </source>
</evidence>
<name>B4LGK8_DROVI</name>
<sequence length="1066" mass="119554">MAREDDNGFSDWGGYFEAKKAKLEEQFAAASDPFRKSNLFDGISIFVNGLTNPSADELKRIMMVHGGTFHHYERSHTNFIIASNLPDVKVRKMDTSRIISAQWVVDCVQQMRIVDYKPYLLYTNQKTTQPRLNFGKAKNNDSTVSEGSGTLESALGGILKELQQAVATSPDKNSSTVTNVFNTTTSTSNSARTAVDPAFLSEFYKNSRLHHIATLGSGFKQYVCELRQAHGNKSFVKRTELRSQLGCKQPDNSITTPKRYVMHIDMDCFFVSVGLRKHPEMRGLPLAVTHSKGGSAATDVPVHPQADRQVEQELFAQRFEHQKHDNIRADKVRYGFEKKMSLSEIASCSYEAREKGIKNGMFVGQALKLCPDLKTIPYDFEGYREVAFALYDTVAQYTLNIEAVSCDEMFVDLTDLLQDLQVDVMTFVTHLRQEVRDKTGCPCSAGVGENKLLARMATKLAKPNGQHLLDTDDAAKYMASFALDILPGVGSSMTYKLNQAGLITCADVQLVSLVRLEMLLGKKMAQTLYQNCRGIDPRPLVYEQQRKSVSAEVNYGIRFTKNEELEKFLQQLSIEVHSRLIEIKRKTKLITLKLMVRAAEAPVETSKFMGHGVCDNQTKSSLLKQSTDDVEVIMTNVLKLMKESGFPPHELRGIGIHLGKLDDIVDSKKENVIKNMFFKMSEKQKEKTLNEAVSIKEPVETKAKSANVSVLSMLQSAAANKKSSDFEPIPVGISTVCDENESLVVPSAEPRKQPVEKKAKPPEVNVLTMLKNAPTAKKTGIKAISTGETIVCSEYAPPPLAPPAITQFDVDVLAQLPDEIRREILCYPEEYLRMTKSTVHGKRDIQAKEHEEKSNKKKRKSRSRSRSRSSSPPPPPPSMRAACPTVLNESDLQPSTSKAALAKHKKRVCRADQIVANYVQELPQHMHPAILQYLTANNTISKVPSAPDVVAPAAKQPVKPTQQENVFVDPNYKNMLATWVKSEEVPKPADVDLMYMNICYLVEENKMDKVYEVMKYLCRLIKAKRASCCRWHMAYNEIESNIQEKVHEILDCHIYFTEAIDCYKCA</sequence>
<keyword evidence="11 13" id="KW-0234">DNA repair</keyword>
<dbReference type="CDD" id="cd01701">
    <property type="entry name" value="PolY_Rev1"/>
    <property type="match status" value="1"/>
</dbReference>
<dbReference type="OrthoDB" id="427711at2759"/>
<dbReference type="InterPro" id="IPR001357">
    <property type="entry name" value="BRCT_dom"/>
</dbReference>
<keyword evidence="7 14" id="KW-0479">Metal-binding</keyword>
<keyword evidence="9 14" id="KW-0460">Magnesium</keyword>
<evidence type="ECO:0000256" key="10">
    <source>
        <dbReference type="ARBA" id="ARBA00023125"/>
    </source>
</evidence>
<evidence type="ECO:0000256" key="8">
    <source>
        <dbReference type="ARBA" id="ARBA00022763"/>
    </source>
</evidence>
<dbReference type="GO" id="GO:0006281">
    <property type="term" value="P:DNA repair"/>
    <property type="evidence" value="ECO:0007669"/>
    <property type="project" value="UniProtKB-KW"/>
</dbReference>
<dbReference type="FunFam" id="3.30.1490.100:FF:000001">
    <property type="entry name" value="DNA repair protein REV1"/>
    <property type="match status" value="1"/>
</dbReference>
<dbReference type="SUPFAM" id="SSF100879">
    <property type="entry name" value="Lesion bypass DNA polymerase (Y-family), little finger domain"/>
    <property type="match status" value="1"/>
</dbReference>